<name>A0A927R4G4_9ACTN</name>
<dbReference type="EMBL" id="JADBEB010000001">
    <property type="protein sequence ID" value="MBE1484951.1"/>
    <property type="molecule type" value="Genomic_DNA"/>
</dbReference>
<evidence type="ECO:0000313" key="4">
    <source>
        <dbReference type="Proteomes" id="UP000649753"/>
    </source>
</evidence>
<keyword evidence="4" id="KW-1185">Reference proteome</keyword>
<comment type="caution">
    <text evidence="3">The sequence shown here is derived from an EMBL/GenBank/DDBJ whole genome shotgun (WGS) entry which is preliminary data.</text>
</comment>
<dbReference type="RefSeq" id="WP_192765230.1">
    <property type="nucleotide sequence ID" value="NZ_JADBEB010000001.1"/>
</dbReference>
<keyword evidence="2" id="KW-0732">Signal</keyword>
<evidence type="ECO:0000256" key="1">
    <source>
        <dbReference type="SAM" id="MobiDB-lite"/>
    </source>
</evidence>
<organism evidence="3 4">
    <name type="scientific">Plantactinospora soyae</name>
    <dbReference type="NCBI Taxonomy" id="1544732"/>
    <lineage>
        <taxon>Bacteria</taxon>
        <taxon>Bacillati</taxon>
        <taxon>Actinomycetota</taxon>
        <taxon>Actinomycetes</taxon>
        <taxon>Micromonosporales</taxon>
        <taxon>Micromonosporaceae</taxon>
        <taxon>Plantactinospora</taxon>
    </lineage>
</organism>
<feature type="region of interest" description="Disordered" evidence="1">
    <location>
        <begin position="50"/>
        <end position="84"/>
    </location>
</feature>
<accession>A0A927R4G4</accession>
<evidence type="ECO:0000256" key="2">
    <source>
        <dbReference type="SAM" id="SignalP"/>
    </source>
</evidence>
<evidence type="ECO:0008006" key="5">
    <source>
        <dbReference type="Google" id="ProtNLM"/>
    </source>
</evidence>
<feature type="chain" id="PRO_5037081793" description="Lipoprotein" evidence="2">
    <location>
        <begin position="24"/>
        <end position="256"/>
    </location>
</feature>
<dbReference type="AlphaFoldDB" id="A0A927R4G4"/>
<proteinExistence type="predicted"/>
<feature type="signal peptide" evidence="2">
    <location>
        <begin position="1"/>
        <end position="23"/>
    </location>
</feature>
<protein>
    <recommendedName>
        <fullName evidence="5">Lipoprotein</fullName>
    </recommendedName>
</protein>
<dbReference type="Proteomes" id="UP000649753">
    <property type="component" value="Unassembled WGS sequence"/>
</dbReference>
<dbReference type="PROSITE" id="PS51257">
    <property type="entry name" value="PROKAR_LIPOPROTEIN"/>
    <property type="match status" value="1"/>
</dbReference>
<sequence>MQRARRLASIAVIAVLGTTVLSACRSDSTVAAYVGDRKITEDEVTKVLDDARSKVPPGGHVPTAEPTAPPEPGTPPEGAEVKAPTRSEVVRVLVMSEVCERFAVGKNFTSPERPPADEWAKQQGLPPGSRYVEHSLDLAICVAGIPEGQAEPTKEELQSLVALGRSTGAVPPDAKDEEAGKQLDQPQLRGGLALRNTLTQAVADQKVTVNPRYRPLEYPVLFLSGTPAVSVTVGQGGLDTVVDASPSPTGSAPDAR</sequence>
<gene>
    <name evidence="3" type="ORF">H4W31_000589</name>
</gene>
<reference evidence="3" key="1">
    <citation type="submission" date="2020-10" db="EMBL/GenBank/DDBJ databases">
        <title>Sequencing the genomes of 1000 actinobacteria strains.</title>
        <authorList>
            <person name="Klenk H.-P."/>
        </authorList>
    </citation>
    <scope>NUCLEOTIDE SEQUENCE</scope>
    <source>
        <strain evidence="3">DSM 46832</strain>
    </source>
</reference>
<feature type="region of interest" description="Disordered" evidence="1">
    <location>
        <begin position="166"/>
        <end position="185"/>
    </location>
</feature>
<evidence type="ECO:0000313" key="3">
    <source>
        <dbReference type="EMBL" id="MBE1484951.1"/>
    </source>
</evidence>